<dbReference type="AlphaFoldDB" id="A0A2M8F4G3"/>
<dbReference type="InterPro" id="IPR004364">
    <property type="entry name" value="Aa-tRNA-synt_II"/>
</dbReference>
<dbReference type="Pfam" id="PF01336">
    <property type="entry name" value="tRNA_anti-codon"/>
    <property type="match status" value="1"/>
</dbReference>
<evidence type="ECO:0000256" key="3">
    <source>
        <dbReference type="ARBA" id="ARBA00022840"/>
    </source>
</evidence>
<dbReference type="InterPro" id="IPR006674">
    <property type="entry name" value="HD_domain"/>
</dbReference>
<dbReference type="SUPFAM" id="SSF109604">
    <property type="entry name" value="HD-domain/PDEase-like"/>
    <property type="match status" value="1"/>
</dbReference>
<evidence type="ECO:0000256" key="1">
    <source>
        <dbReference type="ARBA" id="ARBA00022598"/>
    </source>
</evidence>
<dbReference type="Pfam" id="PF01966">
    <property type="entry name" value="HD"/>
    <property type="match status" value="1"/>
</dbReference>
<sequence length="705" mass="81352">MDKTTSDLIGQRKQRIENMKKLRALGINPYPSFAKKDLLNKEINDNFDAHSGKKHSLAGRLVSKREHGKLIFGDLQDESGTIQIAIKKDELQNDLKMSELGWNELKLIDIGDFLQVSGKIDKTKQGQITIFASIIKLLAKSIRPMPNSLDDKEQQFRRRYVDLEINSEKKELFKRKAQFFKANREFLQSRGFIEVETPVMEHVTGGADAAPFTTHHNALDQDFYLRISTELYQKRLIGAGFYKIFTIGPNFRNEGLSDEHLQEYYQVEWYWAYANYQDNMKMLVEMFRHIGNVVYDKTKFTTRGHTFDLADDWKEVDYAGSIKERFGIDIFSSTDDEMLVALKKENVELTGAINRNRLIDNLWKVIRKDISGPAFLINEPAFMSPLAKVKDDDARITERFHIILAGSELGNGYTEINDPEYQLNQFLDQQKMREHGDDEAQMLDIDYVEMLEYGMPPVSGYGHSERIFWFLEDVTAREGTLFPQMRREIDALTKEIYPQISFQTAPTQKPNSEPKKDSDLSSLPSQKEAQELLEKHVQEPYQRLHAKMVALAMKAYAKEFGGNKELWYLTGLLHDLDYDKHPDEHPNESLKWFAEWKYPRELIEAVSAHAFGSKRTDTPPKSRIDFALIACDELSGLLYAYSLMRPTGFDGMEAKSVMKKFKDKAFAAKIDREEIKMGVDGLNLDLGDHMSTLIAVFQDIEELKK</sequence>
<name>A0A2M8F4G3_9BACT</name>
<dbReference type="InterPro" id="IPR006195">
    <property type="entry name" value="aa-tRNA-synth_II"/>
</dbReference>
<feature type="compositionally biased region" description="Polar residues" evidence="5">
    <location>
        <begin position="501"/>
        <end position="511"/>
    </location>
</feature>
<dbReference type="PRINTS" id="PR00982">
    <property type="entry name" value="TRNASYNTHLYS"/>
</dbReference>
<dbReference type="PANTHER" id="PTHR42918:SF15">
    <property type="entry name" value="LYSINE--TRNA LIGASE, CHLOROPLASTIC_MITOCHONDRIAL"/>
    <property type="match status" value="1"/>
</dbReference>
<organism evidence="7 8">
    <name type="scientific">Candidatus Roizmanbacteria bacterium CG_4_9_14_0_2_um_filter_39_13</name>
    <dbReference type="NCBI Taxonomy" id="1974839"/>
    <lineage>
        <taxon>Bacteria</taxon>
        <taxon>Candidatus Roizmaniibacteriota</taxon>
    </lineage>
</organism>
<evidence type="ECO:0000256" key="4">
    <source>
        <dbReference type="ARBA" id="ARBA00023146"/>
    </source>
</evidence>
<keyword evidence="1 7" id="KW-0436">Ligase</keyword>
<feature type="region of interest" description="Disordered" evidence="5">
    <location>
        <begin position="501"/>
        <end position="525"/>
    </location>
</feature>
<protein>
    <submittedName>
        <fullName evidence="7">Lysine--tRNA ligase</fullName>
    </submittedName>
</protein>
<dbReference type="GO" id="GO:0000049">
    <property type="term" value="F:tRNA binding"/>
    <property type="evidence" value="ECO:0007669"/>
    <property type="project" value="TreeGrafter"/>
</dbReference>
<evidence type="ECO:0000256" key="5">
    <source>
        <dbReference type="SAM" id="MobiDB-lite"/>
    </source>
</evidence>
<evidence type="ECO:0000313" key="8">
    <source>
        <dbReference type="Proteomes" id="UP000231383"/>
    </source>
</evidence>
<evidence type="ECO:0000256" key="2">
    <source>
        <dbReference type="ARBA" id="ARBA00022741"/>
    </source>
</evidence>
<dbReference type="Gene3D" id="3.30.930.10">
    <property type="entry name" value="Bira Bifunctional Protein, Domain 2"/>
    <property type="match status" value="1"/>
</dbReference>
<dbReference type="NCBIfam" id="TIGR00277">
    <property type="entry name" value="HDIG"/>
    <property type="match status" value="1"/>
</dbReference>
<keyword evidence="2" id="KW-0547">Nucleotide-binding</keyword>
<dbReference type="SUPFAM" id="SSF50249">
    <property type="entry name" value="Nucleic acid-binding proteins"/>
    <property type="match status" value="1"/>
</dbReference>
<dbReference type="InterPro" id="IPR044136">
    <property type="entry name" value="Lys-tRNA-ligase_II_N"/>
</dbReference>
<dbReference type="PANTHER" id="PTHR42918">
    <property type="entry name" value="LYSYL-TRNA SYNTHETASE"/>
    <property type="match status" value="1"/>
</dbReference>
<dbReference type="InterPro" id="IPR045864">
    <property type="entry name" value="aa-tRNA-synth_II/BPL/LPL"/>
</dbReference>
<dbReference type="GO" id="GO:0006430">
    <property type="term" value="P:lysyl-tRNA aminoacylation"/>
    <property type="evidence" value="ECO:0007669"/>
    <property type="project" value="InterPro"/>
</dbReference>
<dbReference type="Gene3D" id="2.40.50.140">
    <property type="entry name" value="Nucleic acid-binding proteins"/>
    <property type="match status" value="1"/>
</dbReference>
<dbReference type="Proteomes" id="UP000231383">
    <property type="component" value="Unassembled WGS sequence"/>
</dbReference>
<reference evidence="8" key="1">
    <citation type="submission" date="2017-09" db="EMBL/GenBank/DDBJ databases">
        <title>Depth-based differentiation of microbial function through sediment-hosted aquifers and enrichment of novel symbionts in the deep terrestrial subsurface.</title>
        <authorList>
            <person name="Probst A.J."/>
            <person name="Ladd B."/>
            <person name="Jarett J.K."/>
            <person name="Geller-Mcgrath D.E."/>
            <person name="Sieber C.M.K."/>
            <person name="Emerson J.B."/>
            <person name="Anantharaman K."/>
            <person name="Thomas B.C."/>
            <person name="Malmstrom R."/>
            <person name="Stieglmeier M."/>
            <person name="Klingl A."/>
            <person name="Woyke T."/>
            <person name="Ryan C.M."/>
            <person name="Banfield J.F."/>
        </authorList>
    </citation>
    <scope>NUCLEOTIDE SEQUENCE [LARGE SCALE GENOMIC DNA]</scope>
</reference>
<dbReference type="GO" id="GO:0005829">
    <property type="term" value="C:cytosol"/>
    <property type="evidence" value="ECO:0007669"/>
    <property type="project" value="TreeGrafter"/>
</dbReference>
<dbReference type="InterPro" id="IPR004365">
    <property type="entry name" value="NA-bd_OB_tRNA"/>
</dbReference>
<gene>
    <name evidence="7" type="ORF">CO051_00365</name>
</gene>
<dbReference type="EMBL" id="PFSC01000008">
    <property type="protein sequence ID" value="PJC34168.1"/>
    <property type="molecule type" value="Genomic_DNA"/>
</dbReference>
<dbReference type="CDD" id="cd04322">
    <property type="entry name" value="LysRS_N"/>
    <property type="match status" value="1"/>
</dbReference>
<keyword evidence="4" id="KW-0030">Aminoacyl-tRNA synthetase</keyword>
<proteinExistence type="predicted"/>
<dbReference type="Gene3D" id="1.10.3210.10">
    <property type="entry name" value="Hypothetical protein af1432"/>
    <property type="match status" value="1"/>
</dbReference>
<evidence type="ECO:0000259" key="6">
    <source>
        <dbReference type="PROSITE" id="PS50862"/>
    </source>
</evidence>
<accession>A0A2M8F4G3</accession>
<feature type="domain" description="Aminoacyl-transfer RNA synthetases class-II family profile" evidence="6">
    <location>
        <begin position="184"/>
        <end position="483"/>
    </location>
</feature>
<dbReference type="PROSITE" id="PS50862">
    <property type="entry name" value="AA_TRNA_LIGASE_II"/>
    <property type="match status" value="1"/>
</dbReference>
<keyword evidence="3" id="KW-0067">ATP-binding</keyword>
<evidence type="ECO:0000313" key="7">
    <source>
        <dbReference type="EMBL" id="PJC34168.1"/>
    </source>
</evidence>
<dbReference type="GO" id="GO:0004824">
    <property type="term" value="F:lysine-tRNA ligase activity"/>
    <property type="evidence" value="ECO:0007669"/>
    <property type="project" value="InterPro"/>
</dbReference>
<dbReference type="Pfam" id="PF00152">
    <property type="entry name" value="tRNA-synt_2"/>
    <property type="match status" value="1"/>
</dbReference>
<dbReference type="InterPro" id="IPR006675">
    <property type="entry name" value="HDIG_dom"/>
</dbReference>
<comment type="caution">
    <text evidence="7">The sequence shown here is derived from an EMBL/GenBank/DDBJ whole genome shotgun (WGS) entry which is preliminary data.</text>
</comment>
<dbReference type="SUPFAM" id="SSF55681">
    <property type="entry name" value="Class II aaRS and biotin synthetases"/>
    <property type="match status" value="1"/>
</dbReference>
<dbReference type="GO" id="GO:0005524">
    <property type="term" value="F:ATP binding"/>
    <property type="evidence" value="ECO:0007669"/>
    <property type="project" value="UniProtKB-KW"/>
</dbReference>
<dbReference type="InterPro" id="IPR018149">
    <property type="entry name" value="Lys-tRNA-synth_II_C"/>
</dbReference>
<dbReference type="NCBIfam" id="NF001756">
    <property type="entry name" value="PRK00484.1"/>
    <property type="match status" value="1"/>
</dbReference>
<dbReference type="InterPro" id="IPR012340">
    <property type="entry name" value="NA-bd_OB-fold"/>
</dbReference>